<keyword evidence="10" id="KW-1185">Reference proteome</keyword>
<evidence type="ECO:0000256" key="5">
    <source>
        <dbReference type="ARBA" id="ARBA00022989"/>
    </source>
</evidence>
<feature type="transmembrane region" description="Helical" evidence="7">
    <location>
        <begin position="271"/>
        <end position="288"/>
    </location>
</feature>
<organism evidence="9 10">
    <name type="scientific">Microbulbifer rhizosphaerae</name>
    <dbReference type="NCBI Taxonomy" id="1562603"/>
    <lineage>
        <taxon>Bacteria</taxon>
        <taxon>Pseudomonadati</taxon>
        <taxon>Pseudomonadota</taxon>
        <taxon>Gammaproteobacteria</taxon>
        <taxon>Cellvibrionales</taxon>
        <taxon>Microbulbiferaceae</taxon>
        <taxon>Microbulbifer</taxon>
    </lineage>
</organism>
<keyword evidence="5 7" id="KW-1133">Transmembrane helix</keyword>
<comment type="caution">
    <text evidence="9">The sequence shown here is derived from an EMBL/GenBank/DDBJ whole genome shotgun (WGS) entry which is preliminary data.</text>
</comment>
<dbReference type="EMBL" id="JACHWZ010000001">
    <property type="protein sequence ID" value="MBB3059476.1"/>
    <property type="molecule type" value="Genomic_DNA"/>
</dbReference>
<dbReference type="Proteomes" id="UP000535937">
    <property type="component" value="Unassembled WGS sequence"/>
</dbReference>
<protein>
    <submittedName>
        <fullName evidence="9">MFS family permease</fullName>
    </submittedName>
</protein>
<evidence type="ECO:0000313" key="9">
    <source>
        <dbReference type="EMBL" id="MBB3059476.1"/>
    </source>
</evidence>
<dbReference type="PROSITE" id="PS50850">
    <property type="entry name" value="MFS"/>
    <property type="match status" value="1"/>
</dbReference>
<dbReference type="PANTHER" id="PTHR23511">
    <property type="entry name" value="SYNAPTIC VESICLE GLYCOPROTEIN 2"/>
    <property type="match status" value="1"/>
</dbReference>
<keyword evidence="3" id="KW-0813">Transport</keyword>
<feature type="transmembrane region" description="Helical" evidence="7">
    <location>
        <begin position="203"/>
        <end position="226"/>
    </location>
</feature>
<comment type="subcellular location">
    <subcellularLocation>
        <location evidence="1">Membrane</location>
        <topology evidence="1">Multi-pass membrane protein</topology>
    </subcellularLocation>
</comment>
<dbReference type="AlphaFoldDB" id="A0A7W4W880"/>
<evidence type="ECO:0000256" key="2">
    <source>
        <dbReference type="ARBA" id="ARBA00010992"/>
    </source>
</evidence>
<dbReference type="Gene3D" id="1.20.1250.20">
    <property type="entry name" value="MFS general substrate transporter like domains"/>
    <property type="match status" value="1"/>
</dbReference>
<proteinExistence type="inferred from homology"/>
<gene>
    <name evidence="9" type="ORF">FHS09_000277</name>
</gene>
<sequence>MAAVTAGYPLGAMATGLVAGQLLPEYGWRSLFVLGGTITLAMALFVYWLIPESLQFLLEKRPHGALVQINKILLRLGREPLKKLPRINAEHCDGSSGVFANMLALLNPVNRRTTLNLWLTFFVCFCTLYFLMSWIPKLVVNAGLPEQTGNYAFSLFNMGGVLGIFLLGSLATRWKLTGLVSFFLVSAATGMIIFALAPRDESLLLVLIFLIGLMQQGGFCGLYAVAAKVYPTGIRSTGVGWAVGLGRFGAVIGPAVAGVTIASGVSMAGNFYLFAVPMLLGGVLAYRLQVE</sequence>
<evidence type="ECO:0000256" key="1">
    <source>
        <dbReference type="ARBA" id="ARBA00004141"/>
    </source>
</evidence>
<keyword evidence="4 7" id="KW-0812">Transmembrane</keyword>
<dbReference type="SUPFAM" id="SSF103473">
    <property type="entry name" value="MFS general substrate transporter"/>
    <property type="match status" value="1"/>
</dbReference>
<feature type="transmembrane region" description="Helical" evidence="7">
    <location>
        <begin position="30"/>
        <end position="50"/>
    </location>
</feature>
<feature type="domain" description="Major facilitator superfamily (MFS) profile" evidence="8">
    <location>
        <begin position="1"/>
        <end position="291"/>
    </location>
</feature>
<dbReference type="InterPro" id="IPR036259">
    <property type="entry name" value="MFS_trans_sf"/>
</dbReference>
<evidence type="ECO:0000256" key="6">
    <source>
        <dbReference type="ARBA" id="ARBA00023136"/>
    </source>
</evidence>
<evidence type="ECO:0000256" key="4">
    <source>
        <dbReference type="ARBA" id="ARBA00022692"/>
    </source>
</evidence>
<keyword evidence="6 7" id="KW-0472">Membrane</keyword>
<name>A0A7W4W880_9GAMM</name>
<accession>A0A7W4W880</accession>
<dbReference type="PANTHER" id="PTHR23511:SF34">
    <property type="entry name" value="SYNAPTIC VESICLE GLYCOPROTEIN 2"/>
    <property type="match status" value="1"/>
</dbReference>
<feature type="transmembrane region" description="Helical" evidence="7">
    <location>
        <begin position="178"/>
        <end position="197"/>
    </location>
</feature>
<evidence type="ECO:0000256" key="7">
    <source>
        <dbReference type="SAM" id="Phobius"/>
    </source>
</evidence>
<reference evidence="9 10" key="1">
    <citation type="submission" date="2020-08" db="EMBL/GenBank/DDBJ databases">
        <title>Genomic Encyclopedia of Type Strains, Phase III (KMG-III): the genomes of soil and plant-associated and newly described type strains.</title>
        <authorList>
            <person name="Whitman W."/>
        </authorList>
    </citation>
    <scope>NUCLEOTIDE SEQUENCE [LARGE SCALE GENOMIC DNA]</scope>
    <source>
        <strain evidence="9 10">CECT 8799</strain>
    </source>
</reference>
<feature type="transmembrane region" description="Helical" evidence="7">
    <location>
        <begin position="115"/>
        <end position="135"/>
    </location>
</feature>
<dbReference type="GO" id="GO:0016020">
    <property type="term" value="C:membrane"/>
    <property type="evidence" value="ECO:0007669"/>
    <property type="project" value="UniProtKB-SubCell"/>
</dbReference>
<dbReference type="InterPro" id="IPR020846">
    <property type="entry name" value="MFS_dom"/>
</dbReference>
<comment type="similarity">
    <text evidence="2">Belongs to the major facilitator superfamily. Sugar transporter (TC 2.A.1.1) family.</text>
</comment>
<evidence type="ECO:0000256" key="3">
    <source>
        <dbReference type="ARBA" id="ARBA00022448"/>
    </source>
</evidence>
<feature type="transmembrane region" description="Helical" evidence="7">
    <location>
        <begin position="238"/>
        <end position="265"/>
    </location>
</feature>
<feature type="transmembrane region" description="Helical" evidence="7">
    <location>
        <begin position="151"/>
        <end position="171"/>
    </location>
</feature>
<dbReference type="InterPro" id="IPR011701">
    <property type="entry name" value="MFS"/>
</dbReference>
<evidence type="ECO:0000313" key="10">
    <source>
        <dbReference type="Proteomes" id="UP000535937"/>
    </source>
</evidence>
<dbReference type="GO" id="GO:0022857">
    <property type="term" value="F:transmembrane transporter activity"/>
    <property type="evidence" value="ECO:0007669"/>
    <property type="project" value="InterPro"/>
</dbReference>
<evidence type="ECO:0000259" key="8">
    <source>
        <dbReference type="PROSITE" id="PS50850"/>
    </source>
</evidence>
<dbReference type="Pfam" id="PF07690">
    <property type="entry name" value="MFS_1"/>
    <property type="match status" value="1"/>
</dbReference>